<dbReference type="SMART" id="SM00878">
    <property type="entry name" value="Biotin_carb_C"/>
    <property type="match status" value="1"/>
</dbReference>
<keyword evidence="12" id="KW-0092">Biotin</keyword>
<protein>
    <recommendedName>
        <fullName evidence="3">propionyl-CoA carboxylase</fullName>
        <ecNumber evidence="3">6.4.1.3</ecNumber>
    </recommendedName>
</protein>
<dbReference type="PROSITE" id="PS50975">
    <property type="entry name" value="ATP_GRASP"/>
    <property type="match status" value="1"/>
</dbReference>
<dbReference type="Gene3D" id="3.30.470.20">
    <property type="entry name" value="ATP-grasp fold, B domain"/>
    <property type="match status" value="1"/>
</dbReference>
<dbReference type="InterPro" id="IPR041265">
    <property type="entry name" value="PCC_BT"/>
</dbReference>
<dbReference type="InterPro" id="IPR005481">
    <property type="entry name" value="BC-like_N"/>
</dbReference>
<feature type="domain" description="ATP-grasp" evidence="16">
    <location>
        <begin position="124"/>
        <end position="321"/>
    </location>
</feature>
<evidence type="ECO:0000256" key="7">
    <source>
        <dbReference type="ARBA" id="ARBA00022840"/>
    </source>
</evidence>
<dbReference type="SUPFAM" id="SSF56059">
    <property type="entry name" value="Glutathione synthetase ATP-binding domain-like"/>
    <property type="match status" value="1"/>
</dbReference>
<gene>
    <name evidence="18" type="ORF">NBT09_05255</name>
</gene>
<dbReference type="EC" id="6.4.1.3" evidence="3"/>
<keyword evidence="11" id="KW-0464">Manganese</keyword>
<keyword evidence="19" id="KW-1185">Reference proteome</keyword>
<name>A0ABY4TYJ0_RICCR</name>
<dbReference type="SUPFAM" id="SSF52440">
    <property type="entry name" value="PreATP-grasp domain"/>
    <property type="match status" value="1"/>
</dbReference>
<evidence type="ECO:0000313" key="19">
    <source>
        <dbReference type="Proteomes" id="UP001056268"/>
    </source>
</evidence>
<dbReference type="InterPro" id="IPR005482">
    <property type="entry name" value="Biotin_COase_C"/>
</dbReference>
<dbReference type="InterPro" id="IPR005479">
    <property type="entry name" value="CPAse_ATP-bd"/>
</dbReference>
<dbReference type="SUPFAM" id="SSF51246">
    <property type="entry name" value="Rudiment single hybrid motif"/>
    <property type="match status" value="1"/>
</dbReference>
<keyword evidence="10" id="KW-0443">Lipid metabolism</keyword>
<comment type="cofactor">
    <cofactor evidence="1">
        <name>biotin</name>
        <dbReference type="ChEBI" id="CHEBI:57586"/>
    </cofactor>
</comment>
<keyword evidence="7 14" id="KW-0067">ATP-binding</keyword>
<dbReference type="Gene3D" id="3.30.700.30">
    <property type="match status" value="1"/>
</dbReference>
<evidence type="ECO:0000256" key="1">
    <source>
        <dbReference type="ARBA" id="ARBA00001953"/>
    </source>
</evidence>
<dbReference type="CDD" id="cd06850">
    <property type="entry name" value="biotinyl_domain"/>
    <property type="match status" value="1"/>
</dbReference>
<evidence type="ECO:0000256" key="14">
    <source>
        <dbReference type="PROSITE-ProRule" id="PRU00409"/>
    </source>
</evidence>
<keyword evidence="5" id="KW-0479">Metal-binding</keyword>
<dbReference type="EMBL" id="CP098324">
    <property type="protein sequence ID" value="URW77418.1"/>
    <property type="molecule type" value="Genomic_DNA"/>
</dbReference>
<evidence type="ECO:0000256" key="4">
    <source>
        <dbReference type="ARBA" id="ARBA00022598"/>
    </source>
</evidence>
<dbReference type="Pfam" id="PF00289">
    <property type="entry name" value="Biotin_carb_N"/>
    <property type="match status" value="1"/>
</dbReference>
<evidence type="ECO:0000256" key="13">
    <source>
        <dbReference type="ARBA" id="ARBA00049495"/>
    </source>
</evidence>
<reference evidence="18" key="1">
    <citation type="submission" date="2022-05" db="EMBL/GenBank/DDBJ databases">
        <title>Tracking Rickettsia raoultii infection dynamics in vivo by bioorthogonal metabolic labeling.</title>
        <authorList>
            <person name="Zhu D.-Y."/>
            <person name="Jia N."/>
            <person name="Li C."/>
            <person name="Zhang M.-Z."/>
            <person name="Liu H.-B."/>
            <person name="Cao W.-C."/>
        </authorList>
    </citation>
    <scope>NUCLEOTIDE SEQUENCE</scope>
    <source>
        <strain evidence="18">BIME</strain>
    </source>
</reference>
<dbReference type="Proteomes" id="UP001056268">
    <property type="component" value="Chromosome"/>
</dbReference>
<organism evidence="18 19">
    <name type="scientific">Rickettsia conorii subsp. raoultii</name>
    <dbReference type="NCBI Taxonomy" id="369822"/>
    <lineage>
        <taxon>Bacteria</taxon>
        <taxon>Pseudomonadati</taxon>
        <taxon>Pseudomonadota</taxon>
        <taxon>Alphaproteobacteria</taxon>
        <taxon>Rickettsiales</taxon>
        <taxon>Rickettsiaceae</taxon>
        <taxon>Rickettsieae</taxon>
        <taxon>Rickettsia</taxon>
        <taxon>spotted fever group</taxon>
    </lineage>
</organism>
<comment type="pathway">
    <text evidence="2">Metabolic intermediate metabolism; propanoyl-CoA degradation; succinyl-CoA from propanoyl-CoA: step 1/3.</text>
</comment>
<dbReference type="Pfam" id="PF18140">
    <property type="entry name" value="PCC_BT"/>
    <property type="match status" value="1"/>
</dbReference>
<evidence type="ECO:0000256" key="9">
    <source>
        <dbReference type="ARBA" id="ARBA00022963"/>
    </source>
</evidence>
<keyword evidence="4" id="KW-0436">Ligase</keyword>
<keyword evidence="6 14" id="KW-0547">Nucleotide-binding</keyword>
<dbReference type="Gene3D" id="2.40.50.100">
    <property type="match status" value="1"/>
</dbReference>
<dbReference type="InterPro" id="IPR001882">
    <property type="entry name" value="Biotin_BS"/>
</dbReference>
<dbReference type="PROSITE" id="PS00866">
    <property type="entry name" value="CPSASE_1"/>
    <property type="match status" value="1"/>
</dbReference>
<evidence type="ECO:0000256" key="12">
    <source>
        <dbReference type="ARBA" id="ARBA00023267"/>
    </source>
</evidence>
<evidence type="ECO:0000256" key="8">
    <source>
        <dbReference type="ARBA" id="ARBA00022842"/>
    </source>
</evidence>
<evidence type="ECO:0000256" key="3">
    <source>
        <dbReference type="ARBA" id="ARBA00013050"/>
    </source>
</evidence>
<dbReference type="InterPro" id="IPR011053">
    <property type="entry name" value="Single_hybrid_motif"/>
</dbReference>
<feature type="domain" description="Biotin carboxylation" evidence="17">
    <location>
        <begin position="5"/>
        <end position="451"/>
    </location>
</feature>
<sequence>MNKPLFDKILIANRSEIAVRIIRTLKKMGIKSVAVYSEADTNSMYVQHADEAYYIGDSPATESYLSIKNIISAIRESGASAVHPGYGFLSENPNFANILKREGVVLIGPSAGTIKKMGDKIEAKKIAIEAGVSTVPGYMGTINDVKQAIDIAKEIGFPVIVKAAAGGGGRGMRVVNNPAEMANAFESAKLEAANSFSDDRLFIEKLIQTPRHIEIQLIADQYGNSVCLGERECSIQRHHQKVIEEAPSSFITEDIRQEMYRQVISLSQKVGYYSAGTVEFIVDSNKNFYFLEMNTRLQVEHPVTELITGIDIVEEMIQIAAGEKLSFTQDDVKLKGWAFESRICAENPSRGFLPSSGRIIAYSEPAKSPNIRIDTGIGLGGEVSMFYDSMIAKLCTYGETREQAIELMRSALSSYIINGIAHNISFLEAVMLHPRFVSGNISTAFIQEEYPDGFSGASLTSEVTTVFLATAIFIYISEQRRASLISGNINNQANKIGTRWVVTIDDKLFPVLITPVENGYNIRHESDRIYIRSNWNLGNELFTAIINGKKTNVKIENIRTGYLLSHAGISVKAFVRSPRISELEALMVSTVVVAESSELQAPLSGQIAAIKVKEGQEVTAGQEIMILTAMKMENLILAERDGRIAKIFVNEKDNVVRGQVLLEFA</sequence>
<dbReference type="NCBIfam" id="NF006367">
    <property type="entry name" value="PRK08591.1"/>
    <property type="match status" value="1"/>
</dbReference>
<dbReference type="InterPro" id="IPR011054">
    <property type="entry name" value="Rudment_hybrid_motif"/>
</dbReference>
<dbReference type="Pfam" id="PF00364">
    <property type="entry name" value="Biotin_lipoyl"/>
    <property type="match status" value="1"/>
</dbReference>
<dbReference type="PROSITE" id="PS00867">
    <property type="entry name" value="CPSASE_2"/>
    <property type="match status" value="1"/>
</dbReference>
<keyword evidence="9" id="KW-0442">Lipid degradation</keyword>
<dbReference type="Pfam" id="PF02785">
    <property type="entry name" value="Biotin_carb_C"/>
    <property type="match status" value="1"/>
</dbReference>
<dbReference type="PANTHER" id="PTHR18866">
    <property type="entry name" value="CARBOXYLASE:PYRUVATE/ACETYL-COA/PROPIONYL-COA CARBOXYLASE"/>
    <property type="match status" value="1"/>
</dbReference>
<dbReference type="InterPro" id="IPR011761">
    <property type="entry name" value="ATP-grasp"/>
</dbReference>
<dbReference type="InterPro" id="IPR050856">
    <property type="entry name" value="Biotin_carboxylase_complex"/>
</dbReference>
<evidence type="ECO:0000256" key="6">
    <source>
        <dbReference type="ARBA" id="ARBA00022741"/>
    </source>
</evidence>
<comment type="catalytic activity">
    <reaction evidence="13">
        <text>propanoyl-CoA + hydrogencarbonate + ATP = (S)-methylmalonyl-CoA + ADP + phosphate + H(+)</text>
        <dbReference type="Rhea" id="RHEA:23720"/>
        <dbReference type="ChEBI" id="CHEBI:15378"/>
        <dbReference type="ChEBI" id="CHEBI:17544"/>
        <dbReference type="ChEBI" id="CHEBI:30616"/>
        <dbReference type="ChEBI" id="CHEBI:43474"/>
        <dbReference type="ChEBI" id="CHEBI:57327"/>
        <dbReference type="ChEBI" id="CHEBI:57392"/>
        <dbReference type="ChEBI" id="CHEBI:456216"/>
        <dbReference type="EC" id="6.4.1.3"/>
    </reaction>
    <physiologicalReaction direction="left-to-right" evidence="13">
        <dbReference type="Rhea" id="RHEA:23721"/>
    </physiologicalReaction>
</comment>
<proteinExistence type="predicted"/>
<dbReference type="RefSeq" id="WP_250719617.1">
    <property type="nucleotide sequence ID" value="NZ_CP098324.1"/>
</dbReference>
<evidence type="ECO:0000256" key="10">
    <source>
        <dbReference type="ARBA" id="ARBA00023098"/>
    </source>
</evidence>
<evidence type="ECO:0000256" key="11">
    <source>
        <dbReference type="ARBA" id="ARBA00023211"/>
    </source>
</evidence>
<feature type="domain" description="Lipoyl-binding" evidence="15">
    <location>
        <begin position="588"/>
        <end position="665"/>
    </location>
</feature>
<accession>A0ABY4TYJ0</accession>
<dbReference type="PROSITE" id="PS00188">
    <property type="entry name" value="BIOTIN"/>
    <property type="match status" value="1"/>
</dbReference>
<evidence type="ECO:0000259" key="15">
    <source>
        <dbReference type="PROSITE" id="PS50968"/>
    </source>
</evidence>
<dbReference type="InterPro" id="IPR000089">
    <property type="entry name" value="Biotin_lipoyl"/>
</dbReference>
<evidence type="ECO:0000259" key="17">
    <source>
        <dbReference type="PROSITE" id="PS50979"/>
    </source>
</evidence>
<dbReference type="PANTHER" id="PTHR18866:SF33">
    <property type="entry name" value="METHYLCROTONOYL-COA CARBOXYLASE SUBUNIT ALPHA, MITOCHONDRIAL-RELATED"/>
    <property type="match status" value="1"/>
</dbReference>
<evidence type="ECO:0000259" key="16">
    <source>
        <dbReference type="PROSITE" id="PS50975"/>
    </source>
</evidence>
<dbReference type="InterPro" id="IPR016185">
    <property type="entry name" value="PreATP-grasp_dom_sf"/>
</dbReference>
<evidence type="ECO:0000256" key="2">
    <source>
        <dbReference type="ARBA" id="ARBA00005060"/>
    </source>
</evidence>
<evidence type="ECO:0000256" key="5">
    <source>
        <dbReference type="ARBA" id="ARBA00022723"/>
    </source>
</evidence>
<dbReference type="PROSITE" id="PS50979">
    <property type="entry name" value="BC"/>
    <property type="match status" value="1"/>
</dbReference>
<evidence type="ECO:0000313" key="18">
    <source>
        <dbReference type="EMBL" id="URW77418.1"/>
    </source>
</evidence>
<keyword evidence="8" id="KW-0460">Magnesium</keyword>
<dbReference type="PROSITE" id="PS50968">
    <property type="entry name" value="BIOTINYL_LIPOYL"/>
    <property type="match status" value="1"/>
</dbReference>
<dbReference type="Pfam" id="PF02786">
    <property type="entry name" value="CPSase_L_D2"/>
    <property type="match status" value="1"/>
</dbReference>
<dbReference type="SUPFAM" id="SSF51230">
    <property type="entry name" value="Single hybrid motif"/>
    <property type="match status" value="1"/>
</dbReference>
<dbReference type="InterPro" id="IPR011764">
    <property type="entry name" value="Biotin_carboxylation_dom"/>
</dbReference>